<evidence type="ECO:0000256" key="9">
    <source>
        <dbReference type="ARBA" id="ARBA00022882"/>
    </source>
</evidence>
<dbReference type="PANTHER" id="PTHR45628">
    <property type="entry name" value="VOLTAGE-DEPENDENT CALCIUM CHANNEL TYPE A SUBUNIT ALPHA-1"/>
    <property type="match status" value="1"/>
</dbReference>
<dbReference type="FunFam" id="1.10.287.70:FF:000093">
    <property type="entry name" value="Calcium channel subunit Cch1"/>
    <property type="match status" value="1"/>
</dbReference>
<dbReference type="PROSITE" id="PS50222">
    <property type="entry name" value="EF_HAND_2"/>
    <property type="match status" value="1"/>
</dbReference>
<feature type="domain" description="EF-hand" evidence="18">
    <location>
        <begin position="1480"/>
        <end position="1515"/>
    </location>
</feature>
<dbReference type="InterPro" id="IPR027359">
    <property type="entry name" value="Volt_channel_dom_sf"/>
</dbReference>
<evidence type="ECO:0000256" key="7">
    <source>
        <dbReference type="ARBA" id="ARBA00022692"/>
    </source>
</evidence>
<feature type="transmembrane region" description="Helical" evidence="17">
    <location>
        <begin position="1352"/>
        <end position="1372"/>
    </location>
</feature>
<keyword evidence="11" id="KW-0406">Ion transport</keyword>
<feature type="transmembrane region" description="Helical" evidence="17">
    <location>
        <begin position="347"/>
        <end position="366"/>
    </location>
</feature>
<evidence type="ECO:0000256" key="6">
    <source>
        <dbReference type="ARBA" id="ARBA00022673"/>
    </source>
</evidence>
<dbReference type="Proteomes" id="UP000027222">
    <property type="component" value="Unassembled WGS sequence"/>
</dbReference>
<keyword evidence="10 17" id="KW-1133">Transmembrane helix</keyword>
<comment type="subcellular location">
    <subcellularLocation>
        <location evidence="1">Cell membrane</location>
        <topology evidence="1">Multi-pass membrane protein</topology>
    </subcellularLocation>
</comment>
<keyword evidence="14" id="KW-0407">Ion channel</keyword>
<keyword evidence="20" id="KW-1185">Reference proteome</keyword>
<feature type="transmembrane region" description="Helical" evidence="17">
    <location>
        <begin position="386"/>
        <end position="414"/>
    </location>
</feature>
<feature type="transmembrane region" description="Helical" evidence="17">
    <location>
        <begin position="955"/>
        <end position="976"/>
    </location>
</feature>
<dbReference type="OrthoDB" id="416585at2759"/>
<evidence type="ECO:0000313" key="19">
    <source>
        <dbReference type="EMBL" id="KDR78145.1"/>
    </source>
</evidence>
<feature type="transmembrane region" description="Helical" evidence="17">
    <location>
        <begin position="1129"/>
        <end position="1150"/>
    </location>
</feature>
<organism evidence="19 20">
    <name type="scientific">Galerina marginata (strain CBS 339.88)</name>
    <dbReference type="NCBI Taxonomy" id="685588"/>
    <lineage>
        <taxon>Eukaryota</taxon>
        <taxon>Fungi</taxon>
        <taxon>Dikarya</taxon>
        <taxon>Basidiomycota</taxon>
        <taxon>Agaricomycotina</taxon>
        <taxon>Agaricomycetes</taxon>
        <taxon>Agaricomycetidae</taxon>
        <taxon>Agaricales</taxon>
        <taxon>Agaricineae</taxon>
        <taxon>Strophariaceae</taxon>
        <taxon>Galerina</taxon>
    </lineage>
</organism>
<feature type="transmembrane region" description="Helical" evidence="17">
    <location>
        <begin position="548"/>
        <end position="570"/>
    </location>
</feature>
<dbReference type="InterPro" id="IPR050599">
    <property type="entry name" value="VDCC_alpha-1_subunit"/>
</dbReference>
<comment type="similarity">
    <text evidence="15">Belongs to the calcium channel alpha-1 subunit (TC 1.A.1.11) family.</text>
</comment>
<feature type="transmembrane region" description="Helical" evidence="17">
    <location>
        <begin position="1008"/>
        <end position="1029"/>
    </location>
</feature>
<dbReference type="GO" id="GO:0098703">
    <property type="term" value="P:calcium ion import across plasma membrane"/>
    <property type="evidence" value="ECO:0007669"/>
    <property type="project" value="TreeGrafter"/>
</dbReference>
<reference evidence="20" key="1">
    <citation type="journal article" date="2014" name="Proc. Natl. Acad. Sci. U.S.A.">
        <title>Extensive sampling of basidiomycete genomes demonstrates inadequacy of the white-rot/brown-rot paradigm for wood decay fungi.</title>
        <authorList>
            <person name="Riley R."/>
            <person name="Salamov A.A."/>
            <person name="Brown D.W."/>
            <person name="Nagy L.G."/>
            <person name="Floudas D."/>
            <person name="Held B.W."/>
            <person name="Levasseur A."/>
            <person name="Lombard V."/>
            <person name="Morin E."/>
            <person name="Otillar R."/>
            <person name="Lindquist E.A."/>
            <person name="Sun H."/>
            <person name="LaButti K.M."/>
            <person name="Schmutz J."/>
            <person name="Jabbour D."/>
            <person name="Luo H."/>
            <person name="Baker S.E."/>
            <person name="Pisabarro A.G."/>
            <person name="Walton J.D."/>
            <person name="Blanchette R.A."/>
            <person name="Henrissat B."/>
            <person name="Martin F."/>
            <person name="Cullen D."/>
            <person name="Hibbett D.S."/>
            <person name="Grigoriev I.V."/>
        </authorList>
    </citation>
    <scope>NUCLEOTIDE SEQUENCE [LARGE SCALE GENOMIC DNA]</scope>
    <source>
        <strain evidence="20">CBS 339.88</strain>
    </source>
</reference>
<dbReference type="GO" id="GO:0005891">
    <property type="term" value="C:voltage-gated calcium channel complex"/>
    <property type="evidence" value="ECO:0007669"/>
    <property type="project" value="TreeGrafter"/>
</dbReference>
<feature type="transmembrane region" description="Helical" evidence="17">
    <location>
        <begin position="1212"/>
        <end position="1235"/>
    </location>
</feature>
<dbReference type="Pfam" id="PF00520">
    <property type="entry name" value="Ion_trans"/>
    <property type="match status" value="4"/>
</dbReference>
<name>A0A067T4M9_GALM3</name>
<feature type="transmembrane region" description="Helical" evidence="17">
    <location>
        <begin position="916"/>
        <end position="935"/>
    </location>
</feature>
<feature type="transmembrane region" description="Helical" evidence="17">
    <location>
        <begin position="525"/>
        <end position="542"/>
    </location>
</feature>
<dbReference type="STRING" id="685588.A0A067T4M9"/>
<dbReference type="Gene3D" id="1.20.120.350">
    <property type="entry name" value="Voltage-gated potassium channels. Chain C"/>
    <property type="match status" value="4"/>
</dbReference>
<dbReference type="PANTHER" id="PTHR45628:SF7">
    <property type="entry name" value="VOLTAGE-DEPENDENT CALCIUM CHANNEL TYPE A SUBUNIT ALPHA-1"/>
    <property type="match status" value="1"/>
</dbReference>
<keyword evidence="2" id="KW-0813">Transport</keyword>
<evidence type="ECO:0000256" key="16">
    <source>
        <dbReference type="ARBA" id="ARBA00067459"/>
    </source>
</evidence>
<gene>
    <name evidence="19" type="ORF">GALMADRAFT_64911</name>
</gene>
<evidence type="ECO:0000256" key="15">
    <source>
        <dbReference type="ARBA" id="ARBA00061395"/>
    </source>
</evidence>
<evidence type="ECO:0000256" key="17">
    <source>
        <dbReference type="SAM" id="Phobius"/>
    </source>
</evidence>
<keyword evidence="12 17" id="KW-0472">Membrane</keyword>
<feature type="transmembrane region" description="Helical" evidence="17">
    <location>
        <begin position="582"/>
        <end position="605"/>
    </location>
</feature>
<evidence type="ECO:0000313" key="20">
    <source>
        <dbReference type="Proteomes" id="UP000027222"/>
    </source>
</evidence>
<evidence type="ECO:0000256" key="12">
    <source>
        <dbReference type="ARBA" id="ARBA00023136"/>
    </source>
</evidence>
<keyword evidence="7 17" id="KW-0812">Transmembrane</keyword>
<dbReference type="Gene3D" id="1.10.287.70">
    <property type="match status" value="4"/>
</dbReference>
<feature type="transmembrane region" description="Helical" evidence="17">
    <location>
        <begin position="111"/>
        <end position="136"/>
    </location>
</feature>
<feature type="transmembrane region" description="Helical" evidence="17">
    <location>
        <begin position="494"/>
        <end position="513"/>
    </location>
</feature>
<proteinExistence type="inferred from homology"/>
<evidence type="ECO:0000256" key="8">
    <source>
        <dbReference type="ARBA" id="ARBA00022837"/>
    </source>
</evidence>
<dbReference type="InterPro" id="IPR002048">
    <property type="entry name" value="EF_hand_dom"/>
</dbReference>
<keyword evidence="9" id="KW-0851">Voltage-gated channel</keyword>
<evidence type="ECO:0000256" key="1">
    <source>
        <dbReference type="ARBA" id="ARBA00004651"/>
    </source>
</evidence>
<keyword evidence="13" id="KW-0325">Glycoprotein</keyword>
<evidence type="ECO:0000256" key="2">
    <source>
        <dbReference type="ARBA" id="ARBA00022448"/>
    </source>
</evidence>
<keyword evidence="8" id="KW-0106">Calcium</keyword>
<evidence type="ECO:0000259" key="18">
    <source>
        <dbReference type="PROSITE" id="PS50222"/>
    </source>
</evidence>
<feature type="transmembrane region" description="Helical" evidence="17">
    <location>
        <begin position="455"/>
        <end position="474"/>
    </location>
</feature>
<evidence type="ECO:0000256" key="3">
    <source>
        <dbReference type="ARBA" id="ARBA00022475"/>
    </source>
</evidence>
<evidence type="ECO:0000256" key="11">
    <source>
        <dbReference type="ARBA" id="ARBA00023065"/>
    </source>
</evidence>
<dbReference type="HOGENOM" id="CLU_000443_1_0_1"/>
<keyword evidence="4" id="KW-0597">Phosphoprotein</keyword>
<feature type="transmembrane region" description="Helical" evidence="17">
    <location>
        <begin position="875"/>
        <end position="895"/>
    </location>
</feature>
<dbReference type="EMBL" id="KL142375">
    <property type="protein sequence ID" value="KDR78145.1"/>
    <property type="molecule type" value="Genomic_DNA"/>
</dbReference>
<keyword evidence="3" id="KW-1003">Cell membrane</keyword>
<evidence type="ECO:0000256" key="13">
    <source>
        <dbReference type="ARBA" id="ARBA00023180"/>
    </source>
</evidence>
<evidence type="ECO:0000256" key="4">
    <source>
        <dbReference type="ARBA" id="ARBA00022553"/>
    </source>
</evidence>
<evidence type="ECO:0000256" key="5">
    <source>
        <dbReference type="ARBA" id="ARBA00022568"/>
    </source>
</evidence>
<feature type="transmembrane region" description="Helical" evidence="17">
    <location>
        <begin position="204"/>
        <end position="221"/>
    </location>
</feature>
<feature type="transmembrane region" description="Helical" evidence="17">
    <location>
        <begin position="1255"/>
        <end position="1273"/>
    </location>
</feature>
<dbReference type="InterPro" id="IPR005821">
    <property type="entry name" value="Ion_trans_dom"/>
</dbReference>
<sequence length="1661" mass="187136">MIAWSVVDLANYGVGNKVSLVAENDDDRASMPDHVRTLALRGRTLGFLGPRSKIRLASYNVLVHPLTEPLILLLIILNAAILTIQAFSNLTPNGQDTPSFRPGYLHSWENIILLMIFTLFTLEAFARICVTGFLFYPEVPTLALFSRHGPTPSVVQPTTLFSAGHSITHQDVIALPFNPRISDSYNKPRRPVPYLQHSWSKLDFIAIVSFWIMFTLGITGAEKDKSYIGVFMAMSVLRTARLLMITHGSATIMHSLRIARPLLASVAYLVAFVMVLFSIIGVQFFGGSLRKTCAVSPSPGEIPYLQTSQVCAGYINHTTLNATSLKGYICPLGQLCMVRHSSSEGQFGGFNTIYSSFLQVAILATGEGWTSLMYSIIDSELFVSSFFFILAVIILKLWLFNLFIAVTTHTFAAIRSETRRTAFGGVSSVATPNLQDDGWTSSDNRMTRPNTTRTIYAKTEWCWITLAFVSLMLQATRTVNILPTHELMLRYSEVAIAIAFNFEIGLRLIATLPDWRSFFKHRNNWIDLILAVGSTMIDIPFIRHSPGYPWFSVFQLARFYRVILVVPFTEPLLMACFGNMHGLANVTLFFAIVNYIAALGASQFLQTELPFSNRLTSGETLNSFLGNYQVLSRNSWTGIFYDTAIGKIPPGQGVLALSFISARMLFANVIMLPMLVALINENFEVEEEQKKNKQASSYLQNEPHRGEASGLNPFHWVSQLPWNLVFSVRKKRGLQKPWFMKPQQLSSKLTSIGTVLAADIETNVIPLLTLHHNQRNARVDRLVDEMDDPLRTAGLTLTFDRELLNTDLGFADITDVDLYEWRAQKADFIRDHPAYDKVFWIIGRRNWLRRLCQKVVQPSTGERIFGISASPIAHFLFQLAILLAVIGSIVVEAIATPEYRHHYLQKVGLSSAWFDMAEVAFGFTLFLEFIIKVIADGFIFTPDAYLRSIWNCLDFIITIGIVTNVTMGVVFARRLGRFIQSLKALRVLRLITLIDKARNTFQAHMISGAIRILNAGIFATLLMIPYAVWSLNIFNGRINSCNDGAVSVISDCIGEYDNTVYDNAFAFPVSRVWDNSSPSTKHNFDSFPASLLALFEIMSSQGWVNVMDIATGITGRGEQQPNASTGNTIFFAIFKVFSLVIWALFVSIFMRNFKSKTGTAFLTEAQRQWIDLQRLLQRQKPFKRHEARPTAPLRRWCFDRAVDKHGWWSRTVILLFFLHTVALLLVIAVSLILFYSLVFSVQTSSKLAENPHPGSISLVIPTIYFFDVVIRSYGLGRRSFCSNGWNLFDVVVATGSFVTTLAVYFGHSVFYVRPLQQLFLVSITFKLVQLTRSLDVVLETALSILPDISTLLGLWLIFLLFFGLLFMEVFGFTKWGGSETRTTNFSSFGSTLLMLASQSTSETWNQYMHDYSLVYPKCTSSAMGDADSDCGTAMLALILFISWNILNTYIFPNMFTGLVVEHFSHVFQASGVGHKAITKEQMQSFKKIWSEFSNSKTGYLERQHFVPFFQKLGGAFEVRIYPAEHSVRNILSVCKIPSDKAAEHSRAVDGVDLSKLQLLVAQVDYADIRQRKAIYNRLYHEAKFCQEPGRGISFTNMLLLLAHHKLVVDTEALSHVTDLVNLDRIRSFLKMVACRRRFVTYLDGKQLAKFEKSASELQDLS</sequence>
<evidence type="ECO:0000256" key="14">
    <source>
        <dbReference type="ARBA" id="ARBA00023303"/>
    </source>
</evidence>
<protein>
    <recommendedName>
        <fullName evidence="16">Calcium-channel protein CCH1</fullName>
    </recommendedName>
</protein>
<dbReference type="GO" id="GO:0005509">
    <property type="term" value="F:calcium ion binding"/>
    <property type="evidence" value="ECO:0007669"/>
    <property type="project" value="InterPro"/>
</dbReference>
<evidence type="ECO:0000256" key="10">
    <source>
        <dbReference type="ARBA" id="ARBA00022989"/>
    </source>
</evidence>
<feature type="transmembrane region" description="Helical" evidence="17">
    <location>
        <begin position="1285"/>
        <end position="1305"/>
    </location>
</feature>
<feature type="transmembrane region" description="Helical" evidence="17">
    <location>
        <begin position="262"/>
        <end position="282"/>
    </location>
</feature>
<dbReference type="SUPFAM" id="SSF81324">
    <property type="entry name" value="Voltage-gated potassium channels"/>
    <property type="match status" value="4"/>
</dbReference>
<accession>A0A067T4M9</accession>
<keyword evidence="5" id="KW-0109">Calcium transport</keyword>
<dbReference type="GO" id="GO:0008331">
    <property type="term" value="F:high voltage-gated calcium channel activity"/>
    <property type="evidence" value="ECO:0007669"/>
    <property type="project" value="TreeGrafter"/>
</dbReference>
<feature type="transmembrane region" description="Helical" evidence="17">
    <location>
        <begin position="70"/>
        <end position="90"/>
    </location>
</feature>
<keyword evidence="6" id="KW-0107">Calcium channel</keyword>